<evidence type="ECO:0000256" key="8">
    <source>
        <dbReference type="ARBA" id="ARBA00022737"/>
    </source>
</evidence>
<dbReference type="GO" id="GO:0004360">
    <property type="term" value="F:glutamine-fructose-6-phosphate transaminase (isomerizing) activity"/>
    <property type="evidence" value="ECO:0007669"/>
    <property type="project" value="UniProtKB-UniRule"/>
</dbReference>
<dbReference type="InterPro" id="IPR035490">
    <property type="entry name" value="GlmS/FrlB_SIS"/>
</dbReference>
<evidence type="ECO:0000313" key="15">
    <source>
        <dbReference type="EMBL" id="UTF55344.1"/>
    </source>
</evidence>
<evidence type="ECO:0000256" key="2">
    <source>
        <dbReference type="ARBA" id="ARBA00004496"/>
    </source>
</evidence>
<feature type="region of interest" description="Disordered" evidence="12">
    <location>
        <begin position="66"/>
        <end position="89"/>
    </location>
</feature>
<dbReference type="Proteomes" id="UP001056855">
    <property type="component" value="Chromosome"/>
</dbReference>
<evidence type="ECO:0000256" key="6">
    <source>
        <dbReference type="ARBA" id="ARBA00022576"/>
    </source>
</evidence>
<reference evidence="15" key="1">
    <citation type="submission" date="2022-06" db="EMBL/GenBank/DDBJ databases">
        <title>Diverse halophilic archaea isolated from saline environments.</title>
        <authorList>
            <person name="Cui H.-L."/>
        </authorList>
    </citation>
    <scope>NUCLEOTIDE SEQUENCE</scope>
    <source>
        <strain evidence="15">WLHS1</strain>
    </source>
</reference>
<name>A0A9E7SV00_9EURY</name>
<evidence type="ECO:0000259" key="13">
    <source>
        <dbReference type="PROSITE" id="PS51278"/>
    </source>
</evidence>
<organism evidence="15 16">
    <name type="scientific">Natronosalvus rutilus</name>
    <dbReference type="NCBI Taxonomy" id="2953753"/>
    <lineage>
        <taxon>Archaea</taxon>
        <taxon>Methanobacteriati</taxon>
        <taxon>Methanobacteriota</taxon>
        <taxon>Stenosarchaea group</taxon>
        <taxon>Halobacteria</taxon>
        <taxon>Halobacteriales</taxon>
        <taxon>Natrialbaceae</taxon>
        <taxon>Natronosalvus</taxon>
    </lineage>
</organism>
<evidence type="ECO:0000256" key="9">
    <source>
        <dbReference type="ARBA" id="ARBA00022962"/>
    </source>
</evidence>
<evidence type="ECO:0000256" key="11">
    <source>
        <dbReference type="HAMAP-Rule" id="MF_00164"/>
    </source>
</evidence>
<dbReference type="PANTHER" id="PTHR10937:SF0">
    <property type="entry name" value="GLUTAMINE--FRUCTOSE-6-PHOSPHATE TRANSAMINASE (ISOMERIZING)"/>
    <property type="match status" value="1"/>
</dbReference>
<dbReference type="InterPro" id="IPR005855">
    <property type="entry name" value="GFAT"/>
</dbReference>
<evidence type="ECO:0000313" key="16">
    <source>
        <dbReference type="Proteomes" id="UP001056855"/>
    </source>
</evidence>
<evidence type="ECO:0000259" key="14">
    <source>
        <dbReference type="PROSITE" id="PS51464"/>
    </source>
</evidence>
<dbReference type="HAMAP" id="MF_00164">
    <property type="entry name" value="GlmS"/>
    <property type="match status" value="1"/>
</dbReference>
<dbReference type="Gene3D" id="3.40.50.10490">
    <property type="entry name" value="Glucose-6-phosphate isomerase like protein, domain 1"/>
    <property type="match status" value="2"/>
</dbReference>
<keyword evidence="9" id="KW-0315">Glutamine amidotransferase</keyword>
<gene>
    <name evidence="11 15" type="primary">glmS</name>
    <name evidence="15" type="ORF">NGM29_08875</name>
</gene>
<keyword evidence="5 11" id="KW-0963">Cytoplasm</keyword>
<comment type="subunit">
    <text evidence="11">Homodimer.</text>
</comment>
<sequence length="604" mass="64490">MCGIIGRVGTDQAIDTLLTGLENLEYRGYDSAGVAVQNGSGIKVQKRSGKVDDLKRTIDSDDLHGEVGIGHTRWSTHGPPTDENAHPHTDSTQDVAVVHNGIIENYAELKADLVAAGHEFTSDTDTEVIPHLIQSYFDEGASAEAAFRQAIDDLDGSYAVAAMVADDHVIYAARQGSPLVVGLDEEGYFLASDVPAFLEYTDSVVYLEDGDVIVVRPDGIEFTDLEGNDIEREAETVNWDPEQAGKGEYDHFMLKEIYEQGTSLSQAIEGRIDHEAGDVALESFPPGTFEGIERVQFVACGTSYHAALYGSIAMNCAGVQTSAHLANEYGVSAPPVDEDTLVIAVTQSGETADTLSAMRQAAADGARLLTVTNVVGSTAARLADDTLLIRAGPEIGVAATKTFSSQAVMLLLLAQRVTGDVVGEQRANLEALLEDVSALPETIESVLEDDDSRDLAETYLDSQSFFFIGRGLGFPVALEGALKFKEITYEHAEGFASGELKHGPLALVTPETPVFAIFTGEEDEKVLNNAEEAQTRGAPVIAVCPEGHRALNVADAHLEIPDVDPDLAGLLANVQLQLVSYHAANALGRPIDKPRNLAKSVTVE</sequence>
<dbReference type="AlphaFoldDB" id="A0A9E7SV00"/>
<evidence type="ECO:0000256" key="7">
    <source>
        <dbReference type="ARBA" id="ARBA00022679"/>
    </source>
</evidence>
<dbReference type="FunFam" id="3.40.50.10490:FF:000001">
    <property type="entry name" value="Glutamine--fructose-6-phosphate aminotransferase [isomerizing]"/>
    <property type="match status" value="1"/>
</dbReference>
<keyword evidence="7 11" id="KW-0808">Transferase</keyword>
<protein>
    <recommendedName>
        <fullName evidence="4 11">Glutamine--fructose-6-phosphate aminotransferase [isomerizing]</fullName>
        <ecNumber evidence="3 11">2.6.1.16</ecNumber>
    </recommendedName>
    <alternativeName>
        <fullName evidence="11">D-fructose-6-phosphate amidotransferase</fullName>
    </alternativeName>
    <alternativeName>
        <fullName evidence="11">GFAT</fullName>
    </alternativeName>
    <alternativeName>
        <fullName evidence="11">Glucosamine-6-phosphate synthase</fullName>
    </alternativeName>
    <alternativeName>
        <fullName evidence="11">Hexosephosphate aminotransferase</fullName>
    </alternativeName>
    <alternativeName>
        <fullName evidence="11">L-glutamine--D-fructose-6-phosphate amidotransferase</fullName>
    </alternativeName>
</protein>
<dbReference type="PROSITE" id="PS51278">
    <property type="entry name" value="GATASE_TYPE_2"/>
    <property type="match status" value="1"/>
</dbReference>
<evidence type="ECO:0000256" key="4">
    <source>
        <dbReference type="ARBA" id="ARBA00016090"/>
    </source>
</evidence>
<feature type="domain" description="SIS" evidence="14">
    <location>
        <begin position="455"/>
        <end position="594"/>
    </location>
</feature>
<feature type="domain" description="Glutamine amidotransferase type-2" evidence="13">
    <location>
        <begin position="2"/>
        <end position="218"/>
    </location>
</feature>
<dbReference type="Pfam" id="PF13522">
    <property type="entry name" value="GATase_6"/>
    <property type="match status" value="1"/>
</dbReference>
<dbReference type="EC" id="2.6.1.16" evidence="3 11"/>
<dbReference type="PROSITE" id="PS51464">
    <property type="entry name" value="SIS"/>
    <property type="match status" value="2"/>
</dbReference>
<dbReference type="Gene3D" id="3.60.20.10">
    <property type="entry name" value="Glutamine Phosphoribosylpyrophosphate, subunit 1, domain 1"/>
    <property type="match status" value="1"/>
</dbReference>
<comment type="catalytic activity">
    <reaction evidence="1 11">
        <text>D-fructose 6-phosphate + L-glutamine = D-glucosamine 6-phosphate + L-glutamate</text>
        <dbReference type="Rhea" id="RHEA:13237"/>
        <dbReference type="ChEBI" id="CHEBI:29985"/>
        <dbReference type="ChEBI" id="CHEBI:58359"/>
        <dbReference type="ChEBI" id="CHEBI:58725"/>
        <dbReference type="ChEBI" id="CHEBI:61527"/>
        <dbReference type="EC" id="2.6.1.16"/>
    </reaction>
</comment>
<dbReference type="GeneID" id="73290155"/>
<evidence type="ECO:0000256" key="3">
    <source>
        <dbReference type="ARBA" id="ARBA00012916"/>
    </source>
</evidence>
<dbReference type="GO" id="GO:0097367">
    <property type="term" value="F:carbohydrate derivative binding"/>
    <property type="evidence" value="ECO:0007669"/>
    <property type="project" value="InterPro"/>
</dbReference>
<feature type="active site" description="For Fru-6P isomerization activity" evidence="11">
    <location>
        <position position="599"/>
    </location>
</feature>
<proteinExistence type="inferred from homology"/>
<dbReference type="GO" id="GO:0005737">
    <property type="term" value="C:cytoplasm"/>
    <property type="evidence" value="ECO:0007669"/>
    <property type="project" value="UniProtKB-SubCell"/>
</dbReference>
<dbReference type="InterPro" id="IPR046348">
    <property type="entry name" value="SIS_dom_sf"/>
</dbReference>
<dbReference type="GO" id="GO:0006002">
    <property type="term" value="P:fructose 6-phosphate metabolic process"/>
    <property type="evidence" value="ECO:0007669"/>
    <property type="project" value="TreeGrafter"/>
</dbReference>
<dbReference type="CDD" id="cd05009">
    <property type="entry name" value="SIS_GlmS_GlmD_2"/>
    <property type="match status" value="1"/>
</dbReference>
<dbReference type="SUPFAM" id="SSF53697">
    <property type="entry name" value="SIS domain"/>
    <property type="match status" value="1"/>
</dbReference>
<evidence type="ECO:0000256" key="1">
    <source>
        <dbReference type="ARBA" id="ARBA00001031"/>
    </source>
</evidence>
<dbReference type="InterPro" id="IPR035466">
    <property type="entry name" value="GlmS/AgaS_SIS"/>
</dbReference>
<evidence type="ECO:0000256" key="5">
    <source>
        <dbReference type="ARBA" id="ARBA00022490"/>
    </source>
</evidence>
<dbReference type="NCBIfam" id="TIGR01135">
    <property type="entry name" value="glmS"/>
    <property type="match status" value="1"/>
</dbReference>
<dbReference type="GO" id="GO:0006487">
    <property type="term" value="P:protein N-linked glycosylation"/>
    <property type="evidence" value="ECO:0007669"/>
    <property type="project" value="TreeGrafter"/>
</dbReference>
<dbReference type="NCBIfam" id="NF001484">
    <property type="entry name" value="PRK00331.1"/>
    <property type="match status" value="1"/>
</dbReference>
<dbReference type="CDD" id="cd05008">
    <property type="entry name" value="SIS_GlmS_GlmD_1"/>
    <property type="match status" value="1"/>
</dbReference>
<dbReference type="FunFam" id="3.60.20.10:FF:000006">
    <property type="entry name" value="Glutamine--fructose-6-phosphate aminotransferase [isomerizing]"/>
    <property type="match status" value="1"/>
</dbReference>
<dbReference type="CDD" id="cd00714">
    <property type="entry name" value="GFAT"/>
    <property type="match status" value="1"/>
</dbReference>
<dbReference type="Pfam" id="PF01380">
    <property type="entry name" value="SIS"/>
    <property type="match status" value="2"/>
</dbReference>
<keyword evidence="16" id="KW-1185">Reference proteome</keyword>
<dbReference type="KEGG" id="sawl:NGM29_08875"/>
<comment type="function">
    <text evidence="10 11">Catalyzes the first step in hexosamine metabolism, converting fructose-6P into glucosamine-6P using glutamine as a nitrogen source.</text>
</comment>
<keyword evidence="8" id="KW-0677">Repeat</keyword>
<dbReference type="SUPFAM" id="SSF56235">
    <property type="entry name" value="N-terminal nucleophile aminohydrolases (Ntn hydrolases)"/>
    <property type="match status" value="1"/>
</dbReference>
<dbReference type="InterPro" id="IPR001347">
    <property type="entry name" value="SIS_dom"/>
</dbReference>
<dbReference type="RefSeq" id="WP_254160263.1">
    <property type="nucleotide sequence ID" value="NZ_CP100355.1"/>
</dbReference>
<accession>A0A9E7SV00</accession>
<dbReference type="GO" id="GO:0005975">
    <property type="term" value="P:carbohydrate metabolic process"/>
    <property type="evidence" value="ECO:0007669"/>
    <property type="project" value="UniProtKB-UniRule"/>
</dbReference>
<feature type="initiator methionine" description="Removed" evidence="11">
    <location>
        <position position="1"/>
    </location>
</feature>
<feature type="domain" description="SIS" evidence="14">
    <location>
        <begin position="280"/>
        <end position="424"/>
    </location>
</feature>
<dbReference type="InterPro" id="IPR047084">
    <property type="entry name" value="GFAT_N"/>
</dbReference>
<dbReference type="PANTHER" id="PTHR10937">
    <property type="entry name" value="GLUCOSAMINE--FRUCTOSE-6-PHOSPHATE AMINOTRANSFERASE, ISOMERIZING"/>
    <property type="match status" value="1"/>
</dbReference>
<evidence type="ECO:0000256" key="12">
    <source>
        <dbReference type="SAM" id="MobiDB-lite"/>
    </source>
</evidence>
<feature type="active site" description="Nucleophile; for GATase activity" evidence="11">
    <location>
        <position position="2"/>
    </location>
</feature>
<dbReference type="InterPro" id="IPR017932">
    <property type="entry name" value="GATase_2_dom"/>
</dbReference>
<keyword evidence="6 11" id="KW-0032">Aminotransferase</keyword>
<dbReference type="EMBL" id="CP100355">
    <property type="protein sequence ID" value="UTF55344.1"/>
    <property type="molecule type" value="Genomic_DNA"/>
</dbReference>
<dbReference type="InterPro" id="IPR029055">
    <property type="entry name" value="Ntn_hydrolases_N"/>
</dbReference>
<evidence type="ECO:0000256" key="10">
    <source>
        <dbReference type="ARBA" id="ARBA00055466"/>
    </source>
</evidence>
<comment type="subcellular location">
    <subcellularLocation>
        <location evidence="2 11">Cytoplasm</location>
    </subcellularLocation>
</comment>
<dbReference type="GO" id="GO:0006047">
    <property type="term" value="P:UDP-N-acetylglucosamine metabolic process"/>
    <property type="evidence" value="ECO:0007669"/>
    <property type="project" value="TreeGrafter"/>
</dbReference>